<reference evidence="1 2" key="1">
    <citation type="journal article" date="2012" name="J. Bacteriol.">
        <title>Genome Sequence of Idiomarina xiamenensis Type Strain 10-D-4.</title>
        <authorList>
            <person name="Lai Q."/>
            <person name="Wang L."/>
            <person name="Wang W."/>
            <person name="Shao Z."/>
        </authorList>
    </citation>
    <scope>NUCLEOTIDE SEQUENCE [LARGE SCALE GENOMIC DNA]</scope>
    <source>
        <strain evidence="1 2">10-D-4</strain>
    </source>
</reference>
<dbReference type="eggNOG" id="COG0610">
    <property type="taxonomic scope" value="Bacteria"/>
</dbReference>
<name>K2KLT2_9GAMM</name>
<evidence type="ECO:0000313" key="1">
    <source>
        <dbReference type="EMBL" id="EKE87527.1"/>
    </source>
</evidence>
<evidence type="ECO:0000313" key="2">
    <source>
        <dbReference type="Proteomes" id="UP000014115"/>
    </source>
</evidence>
<sequence length="79" mass="8946">MTEDQLEQQSLESFAEDGWEVAHGSDIAHEGLYPERIDYKQILLFADPETALRRVNPRLPESTIEQVVALSVLSGSWTM</sequence>
<protein>
    <submittedName>
        <fullName evidence="1">HsdR family type I site-specific deoxyribonuclease</fullName>
    </submittedName>
</protein>
<proteinExistence type="predicted"/>
<dbReference type="PATRIC" id="fig|740709.3.peg.99"/>
<keyword evidence="2" id="KW-1185">Reference proteome</keyword>
<dbReference type="AlphaFoldDB" id="K2KLT2"/>
<dbReference type="Proteomes" id="UP000014115">
    <property type="component" value="Unassembled WGS sequence"/>
</dbReference>
<dbReference type="STRING" id="740709.A10D4_00495"/>
<dbReference type="EMBL" id="AMRG01000001">
    <property type="protein sequence ID" value="EKE87527.1"/>
    <property type="molecule type" value="Genomic_DNA"/>
</dbReference>
<gene>
    <name evidence="1" type="ORF">A10D4_00495</name>
</gene>
<dbReference type="RefSeq" id="WP_008487024.1">
    <property type="nucleotide sequence ID" value="NZ_AMRG01000001.1"/>
</dbReference>
<accession>K2KLT2</accession>
<comment type="caution">
    <text evidence="1">The sequence shown here is derived from an EMBL/GenBank/DDBJ whole genome shotgun (WGS) entry which is preliminary data.</text>
</comment>
<organism evidence="1 2">
    <name type="scientific">Idiomarina xiamenensis 10-D-4</name>
    <dbReference type="NCBI Taxonomy" id="740709"/>
    <lineage>
        <taxon>Bacteria</taxon>
        <taxon>Pseudomonadati</taxon>
        <taxon>Pseudomonadota</taxon>
        <taxon>Gammaproteobacteria</taxon>
        <taxon>Alteromonadales</taxon>
        <taxon>Idiomarinaceae</taxon>
        <taxon>Idiomarina</taxon>
    </lineage>
</organism>